<dbReference type="Pfam" id="PF01494">
    <property type="entry name" value="FAD_binding_3"/>
    <property type="match status" value="2"/>
</dbReference>
<dbReference type="InterPro" id="IPR043683">
    <property type="entry name" value="TetX_monooxygenase"/>
</dbReference>
<feature type="domain" description="FAD-binding" evidence="6">
    <location>
        <begin position="301"/>
        <end position="351"/>
    </location>
</feature>
<feature type="binding site" evidence="5">
    <location>
        <position position="43"/>
    </location>
    <ligand>
        <name>NADPH</name>
        <dbReference type="ChEBI" id="CHEBI:57783"/>
    </ligand>
</feature>
<dbReference type="AlphaFoldDB" id="A0A848GHD3"/>
<feature type="binding site" evidence="5">
    <location>
        <position position="50"/>
    </location>
    <ligand>
        <name>FAD</name>
        <dbReference type="ChEBI" id="CHEBI:57692"/>
    </ligand>
</feature>
<dbReference type="GO" id="GO:0004497">
    <property type="term" value="F:monooxygenase activity"/>
    <property type="evidence" value="ECO:0007669"/>
    <property type="project" value="UniProtKB-UniRule"/>
</dbReference>
<feature type="binding site" evidence="5">
    <location>
        <position position="306"/>
    </location>
    <ligand>
        <name>FAD</name>
        <dbReference type="ChEBI" id="CHEBI:57692"/>
    </ligand>
</feature>
<dbReference type="SUPFAM" id="SSF51905">
    <property type="entry name" value="FAD/NAD(P)-binding domain"/>
    <property type="match status" value="1"/>
</dbReference>
<evidence type="ECO:0000313" key="7">
    <source>
        <dbReference type="EMBL" id="NML37874.1"/>
    </source>
</evidence>
<dbReference type="GO" id="GO:0005737">
    <property type="term" value="C:cytoplasm"/>
    <property type="evidence" value="ECO:0007669"/>
    <property type="project" value="UniProtKB-SubCell"/>
</dbReference>
<dbReference type="InterPro" id="IPR002938">
    <property type="entry name" value="FAD-bd"/>
</dbReference>
<keyword evidence="5" id="KW-0963">Cytoplasm</keyword>
<dbReference type="Gene3D" id="3.50.50.60">
    <property type="entry name" value="FAD/NAD(P)-binding domain"/>
    <property type="match status" value="1"/>
</dbReference>
<dbReference type="InterPro" id="IPR036188">
    <property type="entry name" value="FAD/NAD-bd_sf"/>
</dbReference>
<proteinExistence type="inferred from homology"/>
<evidence type="ECO:0000256" key="1">
    <source>
        <dbReference type="ARBA" id="ARBA00022630"/>
    </source>
</evidence>
<keyword evidence="2 5" id="KW-0274">FAD</keyword>
<evidence type="ECO:0000256" key="4">
    <source>
        <dbReference type="ARBA" id="ARBA00023033"/>
    </source>
</evidence>
<dbReference type="Proteomes" id="UP000583266">
    <property type="component" value="Unassembled WGS sequence"/>
</dbReference>
<evidence type="ECO:0000256" key="5">
    <source>
        <dbReference type="HAMAP-Rule" id="MF_00845"/>
    </source>
</evidence>
<dbReference type="PRINTS" id="PR00420">
    <property type="entry name" value="RNGMNOXGNASE"/>
</dbReference>
<dbReference type="GO" id="GO:0071949">
    <property type="term" value="F:FAD binding"/>
    <property type="evidence" value="ECO:0007669"/>
    <property type="project" value="InterPro"/>
</dbReference>
<comment type="caution">
    <text evidence="7">The sequence shown here is derived from an EMBL/GenBank/DDBJ whole genome shotgun (WGS) entry which is preliminary data.</text>
</comment>
<comment type="subunit">
    <text evidence="5">Monomer.</text>
</comment>
<keyword evidence="8" id="KW-1185">Reference proteome</keyword>
<sequence length="421" mass="46873">MKIQDKKIAIVGGGPGGLTLARLLQLKGANVKVYERDINKDVRVQGGALDLHTESGLAALAKAGLMEEFKAHYRPAAGLMRVVDDQLTIHFDEHQTGKKEKFGDNNHRPEIDRGPLRQILLNSLEADTVVWDSHILSIERIQDTWKLVFQNGNTATADLIIGADGANSKIRPFVTGIKPYWTGITMLEGSLKDGAKTAPVIHALLKGGKLFGYGKEKTLIVSSKGDGSFGFAASFKSNEHWAKESGIDFKDHQQVLSWFKKEFSAWSPAWRELFESPDTIFIPRPQYCMPLDQHWEANADITLLGDAAHWMPPFAGEGVNMAMLDALHLSEALTSPVFSDAKQAIASYEKQLFARFAKIGQATLFNTEWMHRPNALNDMLAMFSKNKLKQGLFIIRYVIQTSIIPFARKVMGLVPARKVFR</sequence>
<organism evidence="7 8">
    <name type="scientific">Chitinophaga fulva</name>
    <dbReference type="NCBI Taxonomy" id="2728842"/>
    <lineage>
        <taxon>Bacteria</taxon>
        <taxon>Pseudomonadati</taxon>
        <taxon>Bacteroidota</taxon>
        <taxon>Chitinophagia</taxon>
        <taxon>Chitinophagales</taxon>
        <taxon>Chitinophagaceae</taxon>
        <taxon>Chitinophaga</taxon>
    </lineage>
</organism>
<comment type="similarity">
    <text evidence="5">Belongs to the aromatic-ring hydroxylase family. TetX subfamily.</text>
</comment>
<dbReference type="HAMAP" id="MF_00845">
    <property type="entry name" value="TetX_monooxygenase"/>
    <property type="match status" value="1"/>
</dbReference>
<comment type="catalytic activity">
    <reaction evidence="5">
        <text>a tetracycline + NADPH + O2 + H(+) = an 11a-hydroxytetracycline + NADP(+) + H2O</text>
        <dbReference type="Rhea" id="RHEA:61444"/>
        <dbReference type="ChEBI" id="CHEBI:15377"/>
        <dbReference type="ChEBI" id="CHEBI:15378"/>
        <dbReference type="ChEBI" id="CHEBI:15379"/>
        <dbReference type="ChEBI" id="CHEBI:57783"/>
        <dbReference type="ChEBI" id="CHEBI:58349"/>
        <dbReference type="ChEBI" id="CHEBI:144644"/>
        <dbReference type="ChEBI" id="CHEBI:144645"/>
    </reaction>
</comment>
<comment type="cofactor">
    <cofactor evidence="5">
        <name>FAD</name>
        <dbReference type="ChEBI" id="CHEBI:57692"/>
    </cofactor>
</comment>
<accession>A0A848GHD3</accession>
<comment type="subcellular location">
    <subcellularLocation>
        <location evidence="5">Cytoplasm</location>
    </subcellularLocation>
</comment>
<dbReference type="GO" id="GO:0046677">
    <property type="term" value="P:response to antibiotic"/>
    <property type="evidence" value="ECO:0007669"/>
    <property type="project" value="InterPro"/>
</dbReference>
<dbReference type="RefSeq" id="WP_169224914.1">
    <property type="nucleotide sequence ID" value="NZ_JABBGC010000001.1"/>
</dbReference>
<keyword evidence="3 5" id="KW-0560">Oxidoreductase</keyword>
<feature type="domain" description="FAD-binding" evidence="6">
    <location>
        <begin position="7"/>
        <end position="172"/>
    </location>
</feature>
<keyword evidence="4 5" id="KW-0503">Monooxygenase</keyword>
<keyword evidence="1 5" id="KW-0285">Flavoprotein</keyword>
<feature type="binding site" evidence="5">
    <location>
        <position position="113"/>
    </location>
    <ligand>
        <name>FAD</name>
        <dbReference type="ChEBI" id="CHEBI:57692"/>
    </ligand>
</feature>
<comment type="function">
    <text evidence="5">An FAD-requiring monooxygenase active on some tetracycline antibiotic derivatives, which leads to their inactivation. Hydroxylates carbon 11a of tetracycline and some analogs.</text>
</comment>
<dbReference type="EC" id="1.14.13.-" evidence="5"/>
<evidence type="ECO:0000256" key="3">
    <source>
        <dbReference type="ARBA" id="ARBA00023002"/>
    </source>
</evidence>
<protein>
    <recommendedName>
        <fullName evidence="5">Flavin-dependent monooxygenase</fullName>
    </recommendedName>
    <alternativeName>
        <fullName evidence="5">TetX monooxygenase</fullName>
        <shortName evidence="5">TetX</shortName>
        <ecNumber evidence="5">1.14.13.-</ecNumber>
    </alternativeName>
</protein>
<keyword evidence="5" id="KW-0521">NADP</keyword>
<comment type="domain">
    <text evidence="5">Consists of an N-terminal FAD-binding domain with a Rossman fold and a C-terminal substrate-binding domain.</text>
</comment>
<reference evidence="7 8" key="1">
    <citation type="submission" date="2020-04" db="EMBL/GenBank/DDBJ databases">
        <title>Chitinophaga sp. G-6-1-13 sp. nov., isolated from soil.</title>
        <authorList>
            <person name="Dahal R.H."/>
            <person name="Chaudhary D.K."/>
        </authorList>
    </citation>
    <scope>NUCLEOTIDE SEQUENCE [LARGE SCALE GENOMIC DNA]</scope>
    <source>
        <strain evidence="7 8">G-6-1-13</strain>
    </source>
</reference>
<dbReference type="EMBL" id="JABBGC010000001">
    <property type="protein sequence ID" value="NML37874.1"/>
    <property type="molecule type" value="Genomic_DNA"/>
</dbReference>
<dbReference type="PANTHER" id="PTHR46972">
    <property type="entry name" value="MONOOXYGENASE ASQM-RELATED"/>
    <property type="match status" value="1"/>
</dbReference>
<name>A0A848GHD3_9BACT</name>
<evidence type="ECO:0000256" key="2">
    <source>
        <dbReference type="ARBA" id="ARBA00022827"/>
    </source>
</evidence>
<dbReference type="PANTHER" id="PTHR46972:SF1">
    <property type="entry name" value="FAD DEPENDENT OXIDOREDUCTASE DOMAIN-CONTAINING PROTEIN"/>
    <property type="match status" value="1"/>
</dbReference>
<keyword evidence="5" id="KW-0547">Nucleotide-binding</keyword>
<evidence type="ECO:0000313" key="8">
    <source>
        <dbReference type="Proteomes" id="UP000583266"/>
    </source>
</evidence>
<evidence type="ECO:0000259" key="6">
    <source>
        <dbReference type="Pfam" id="PF01494"/>
    </source>
</evidence>
<gene>
    <name evidence="7" type="ORF">HHL17_11775</name>
</gene>